<dbReference type="Proteomes" id="UP000136830">
    <property type="component" value="Segment"/>
</dbReference>
<evidence type="ECO:0000313" key="23">
    <source>
        <dbReference type="Proteomes" id="UP000171958"/>
    </source>
</evidence>
<comment type="similarity">
    <text evidence="14">Belongs to the orthopoxvirus OPG065 family.</text>
</comment>
<evidence type="ECO:0000256" key="14">
    <source>
        <dbReference type="ARBA" id="ARBA00061563"/>
    </source>
</evidence>
<dbReference type="GO" id="GO:0039557">
    <property type="term" value="P:symbiont-mediated suppression of host cytoplasmic pattern recognition receptor signaling pathway via inhibition of IRF7 activity"/>
    <property type="evidence" value="ECO:0007669"/>
    <property type="project" value="UniProtKB-KW"/>
</dbReference>
<keyword evidence="4" id="KW-1093">Inhibition of host IRF7 by virus</keyword>
<comment type="subunit">
    <text evidence="15">Interacts with host G1P2/ISG15. Interacts with host EIF2AK2/PKR. Interacts with host ZBP1.</text>
</comment>
<keyword evidence="7" id="KW-1092">Inhibition of host IRF3 by virus</keyword>
<evidence type="ECO:0000256" key="8">
    <source>
        <dbReference type="ARBA" id="ARBA00023041"/>
    </source>
</evidence>
<evidence type="ECO:0000256" key="2">
    <source>
        <dbReference type="ARBA" id="ARBA00022581"/>
    </source>
</evidence>
<dbReference type="InterPro" id="IPR036388">
    <property type="entry name" value="WH-like_DNA-bd_sf"/>
</dbReference>
<dbReference type="EMBL" id="HQ420897">
    <property type="protein sequence ID" value="ADZ30038.1"/>
    <property type="molecule type" value="Genomic_DNA"/>
</dbReference>
<evidence type="ECO:0000256" key="1">
    <source>
        <dbReference type="ARBA" id="ARBA00022482"/>
    </source>
</evidence>
<keyword evidence="8" id="KW-1102">Inhibition of host PKR by virus</keyword>
<dbReference type="PROSITE" id="PS50137">
    <property type="entry name" value="DS_RBD"/>
    <property type="match status" value="1"/>
</dbReference>
<dbReference type="GO" id="GO:0039579">
    <property type="term" value="P:symbiont-mediated suppression of host ISG15-protein conjugation"/>
    <property type="evidence" value="ECO:0007669"/>
    <property type="project" value="UniProtKB-KW"/>
</dbReference>
<keyword evidence="3" id="KW-1090">Inhibition of host innate immune response by virus</keyword>
<evidence type="ECO:0000256" key="15">
    <source>
        <dbReference type="ARBA" id="ARBA00064566"/>
    </source>
</evidence>
<name>Q0NQ16_COWPX</name>
<dbReference type="Pfam" id="PF00035">
    <property type="entry name" value="dsrm"/>
    <property type="match status" value="1"/>
</dbReference>
<evidence type="ECO:0000256" key="17">
    <source>
        <dbReference type="PROSITE-ProRule" id="PRU00266"/>
    </source>
</evidence>
<dbReference type="SUPFAM" id="SSF46785">
    <property type="entry name" value="Winged helix' DNA-binding domain"/>
    <property type="match status" value="1"/>
</dbReference>
<organismHost>
    <name type="scientific">Bos taurus</name>
    <name type="common">Bovine</name>
    <dbReference type="NCBI Taxonomy" id="9913"/>
</organismHost>
<organism evidence="20 22">
    <name type="scientific">Cowpox virus</name>
    <name type="common">CPV</name>
    <dbReference type="NCBI Taxonomy" id="10243"/>
    <lineage>
        <taxon>Viruses</taxon>
        <taxon>Varidnaviria</taxon>
        <taxon>Bamfordvirae</taxon>
        <taxon>Nucleocytoviricota</taxon>
        <taxon>Pokkesviricetes</taxon>
        <taxon>Chitovirales</taxon>
        <taxon>Poxviridae</taxon>
        <taxon>Chordopoxvirinae</taxon>
        <taxon>Orthopoxvirus</taxon>
        <taxon>Orthopoxvirus cowpox</taxon>
    </lineage>
</organism>
<dbReference type="PROSITE" id="PS50139">
    <property type="entry name" value="Z_BINDING"/>
    <property type="match status" value="1"/>
</dbReference>
<dbReference type="GO" id="GO:0003726">
    <property type="term" value="F:double-stranded RNA adenosine deaminase activity"/>
    <property type="evidence" value="ECO:0007669"/>
    <property type="project" value="InterPro"/>
</dbReference>
<dbReference type="GO" id="GO:0052150">
    <property type="term" value="P:symbiont-mediated perturbation of host apoptosis"/>
    <property type="evidence" value="ECO:0007669"/>
    <property type="project" value="UniProtKB-KW"/>
</dbReference>
<organismHost>
    <name type="scientific">Loxodonta africana</name>
    <name type="common">African elephant</name>
    <dbReference type="NCBI Taxonomy" id="9785"/>
</organismHost>
<keyword evidence="9" id="KW-1095">Inhibition of host ISG15 by virus</keyword>
<keyword evidence="6 17" id="KW-0694">RNA-binding</keyword>
<dbReference type="CDD" id="cd19875">
    <property type="entry name" value="DSRM_EIF2AK2-like"/>
    <property type="match status" value="1"/>
</dbReference>
<dbReference type="InterPro" id="IPR014720">
    <property type="entry name" value="dsRBD_dom"/>
</dbReference>
<evidence type="ECO:0000256" key="7">
    <source>
        <dbReference type="ARBA" id="ARBA00022931"/>
    </source>
</evidence>
<evidence type="ECO:0000256" key="5">
    <source>
        <dbReference type="ARBA" id="ARBA00022830"/>
    </source>
</evidence>
<evidence type="ECO:0000259" key="18">
    <source>
        <dbReference type="PROSITE" id="PS50137"/>
    </source>
</evidence>
<dbReference type="PIRSF" id="PIRSF004008">
    <property type="entry name" value="VAC_E3L"/>
    <property type="match status" value="1"/>
</dbReference>
<gene>
    <name evidence="21" type="ORF">CPXV_GER1998_2_064</name>
    <name evidence="20" type="ORF">CPXV_GER91_3_064</name>
</gene>
<dbReference type="GO" id="GO:0039548">
    <property type="term" value="P:symbiont-mediated suppression of host cytoplasmic pattern recognition receptor signaling pathway via inhibition of IRF3 activity"/>
    <property type="evidence" value="ECO:0007669"/>
    <property type="project" value="UniProtKB-KW"/>
</dbReference>
<dbReference type="EMBL" id="DQ437593">
    <property type="protein sequence ID" value="ABD97411.1"/>
    <property type="molecule type" value="Genomic_DNA"/>
</dbReference>
<feature type="domain" description="Z-binding" evidence="19">
    <location>
        <begin position="5"/>
        <end position="70"/>
    </location>
</feature>
<dbReference type="Proteomes" id="UP000171958">
    <property type="component" value="Genome"/>
</dbReference>
<organismHost>
    <name type="scientific">Mus musculus</name>
    <name type="common">Mouse</name>
    <dbReference type="NCBI Taxonomy" id="10090"/>
</organismHost>
<organismHost>
    <name type="scientific">Apodemus sylvaticus</name>
    <name type="common">European woodmouse</name>
    <dbReference type="NCBI Taxonomy" id="10129"/>
</organismHost>
<feature type="domain" description="DRBM" evidence="18">
    <location>
        <begin position="121"/>
        <end position="188"/>
    </location>
</feature>
<evidence type="ECO:0000256" key="4">
    <source>
        <dbReference type="ARBA" id="ARBA00022811"/>
    </source>
</evidence>
<dbReference type="GO" id="GO:0039502">
    <property type="term" value="P:symbiont-mediated suppression of host type I interferon-mediated signaling pathway"/>
    <property type="evidence" value="ECO:0007669"/>
    <property type="project" value="UniProtKB-KW"/>
</dbReference>
<evidence type="ECO:0000256" key="13">
    <source>
        <dbReference type="ARBA" id="ARBA00053744"/>
    </source>
</evidence>
<evidence type="ECO:0000256" key="11">
    <source>
        <dbReference type="ARBA" id="ARBA00023280"/>
    </source>
</evidence>
<dbReference type="SMART" id="SM00550">
    <property type="entry name" value="Zalpha"/>
    <property type="match status" value="1"/>
</dbReference>
<evidence type="ECO:0000256" key="6">
    <source>
        <dbReference type="ARBA" id="ARBA00022884"/>
    </source>
</evidence>
<dbReference type="FunFam" id="3.30.160.20:FF:000108">
    <property type="entry name" value="Double-stranded RNA-binding protein"/>
    <property type="match status" value="1"/>
</dbReference>
<accession>Q0NQ16</accession>
<dbReference type="InterPro" id="IPR042371">
    <property type="entry name" value="Z_dom"/>
</dbReference>
<keyword evidence="12" id="KW-1119">Modulation of host cell apoptosis by virus</keyword>
<dbReference type="SUPFAM" id="SSF54768">
    <property type="entry name" value="dsRNA-binding domain-like"/>
    <property type="match status" value="1"/>
</dbReference>
<dbReference type="GO" id="GO:0003723">
    <property type="term" value="F:RNA binding"/>
    <property type="evidence" value="ECO:0007669"/>
    <property type="project" value="UniProtKB-UniRule"/>
</dbReference>
<dbReference type="InterPro" id="IPR009179">
    <property type="entry name" value="E3L"/>
</dbReference>
<evidence type="ECO:0000313" key="22">
    <source>
        <dbReference type="Proteomes" id="UP000136830"/>
    </source>
</evidence>
<keyword evidence="2" id="KW-0945">Host-virus interaction</keyword>
<keyword evidence="10" id="KW-0922">Interferon antiviral system evasion</keyword>
<reference evidence="21 23" key="3">
    <citation type="journal article" date="2011" name="PLoS ONE">
        <title>Chasing Jenner's Vaccine: Revisiting Cowpox Virus Classification.</title>
        <authorList>
            <person name="Carroll D.S."/>
            <person name="Emerson G.L."/>
            <person name="Li Y."/>
            <person name="Sammons S."/>
            <person name="Olson V."/>
            <person name="Frace M."/>
            <person name="Nakazawa Y."/>
            <person name="Czerny C.P."/>
            <person name="Tryland M."/>
            <person name="Kolodziejek J."/>
            <person name="Nowotny N."/>
            <person name="Olsen-Rasmussen M."/>
            <person name="Khristova M."/>
            <person name="Govil D."/>
            <person name="Karem K."/>
            <person name="Damon I.K."/>
            <person name="Meyer H."/>
        </authorList>
    </citation>
    <scope>NUCLEOTIDE SEQUENCE [LARGE SCALE GENOMIC DNA]</scope>
    <source>
        <strain evidence="21">Germany_1998_2</strain>
    </source>
</reference>
<dbReference type="GO" id="GO:0030291">
    <property type="term" value="F:protein serine/threonine kinase inhibitor activity"/>
    <property type="evidence" value="ECO:0007669"/>
    <property type="project" value="UniProtKB-KW"/>
</dbReference>
<keyword evidence="5" id="KW-1114">Inhibition of host interferon signaling pathway by virus</keyword>
<evidence type="ECO:0000256" key="10">
    <source>
        <dbReference type="ARBA" id="ARBA00023258"/>
    </source>
</evidence>
<proteinExistence type="inferred from homology"/>
<protein>
    <recommendedName>
        <fullName evidence="16">RNA-binding protein OPG065</fullName>
    </recommendedName>
</protein>
<dbReference type="Pfam" id="PF02295">
    <property type="entry name" value="z-alpha"/>
    <property type="match status" value="1"/>
</dbReference>
<organismHost>
    <name type="scientific">Homo sapiens</name>
    <name type="common">Human</name>
    <dbReference type="NCBI Taxonomy" id="9606"/>
</organismHost>
<evidence type="ECO:0000256" key="16">
    <source>
        <dbReference type="ARBA" id="ARBA00071939"/>
    </source>
</evidence>
<evidence type="ECO:0000313" key="21">
    <source>
        <dbReference type="EMBL" id="ADZ30038.1"/>
    </source>
</evidence>
<reference evidence="21" key="2">
    <citation type="submission" date="2010-10" db="EMBL/GenBank/DDBJ databases">
        <authorList>
            <person name="Sammons S.A."/>
            <person name="Carroll D.S."/>
            <person name="Meyer H."/>
        </authorList>
    </citation>
    <scope>NUCLEOTIDE SEQUENCE</scope>
    <source>
        <strain evidence="21">Germany_1998_2</strain>
    </source>
</reference>
<dbReference type="GO" id="GO:0039580">
    <property type="term" value="P:symbiont-mediated suppression of host PKR/eIFalpha signaling"/>
    <property type="evidence" value="ECO:0007669"/>
    <property type="project" value="UniProtKB-KW"/>
</dbReference>
<dbReference type="Gene3D" id="3.30.160.20">
    <property type="match status" value="1"/>
</dbReference>
<organismHost>
    <name type="scientific">Felis catus</name>
    <name type="common">Cat</name>
    <name type="synonym">Felis silvestris catus</name>
    <dbReference type="NCBI Taxonomy" id="9685"/>
</organismHost>
<evidence type="ECO:0000256" key="3">
    <source>
        <dbReference type="ARBA" id="ARBA00022632"/>
    </source>
</evidence>
<evidence type="ECO:0000256" key="12">
    <source>
        <dbReference type="ARBA" id="ARBA00023323"/>
    </source>
</evidence>
<dbReference type="Gene3D" id="1.10.10.10">
    <property type="entry name" value="Winged helix-like DNA-binding domain superfamily/Winged helix DNA-binding domain"/>
    <property type="match status" value="1"/>
</dbReference>
<evidence type="ECO:0000259" key="19">
    <source>
        <dbReference type="PROSITE" id="PS50139"/>
    </source>
</evidence>
<evidence type="ECO:0000313" key="20">
    <source>
        <dbReference type="EMBL" id="ABD97411.1"/>
    </source>
</evidence>
<evidence type="ECO:0000256" key="9">
    <source>
        <dbReference type="ARBA" id="ARBA00023208"/>
    </source>
</evidence>
<organismHost>
    <name type="scientific">Myodes glareolus</name>
    <name type="common">Bank vole</name>
    <name type="synonym">Clethrionomys glareolus</name>
    <dbReference type="NCBI Taxonomy" id="447135"/>
</organismHost>
<keyword evidence="11" id="KW-0899">Viral immunoevasion</keyword>
<sequence>MSKIYIDERSDAEIVCEAIKNIGLEGATAVQLTRQLNMEKREVNKALYDLQRSAMVYSSDDIPPRWFMTTEADKPDADAMADSMADSIIDDASREKSMREDHKSFDDVIPAKKIIDWKDANPVTIINEYCQITKRDWSFRIESVGPSNSPTFYACVDIDGRVFDKADGKSKRDAKNNAAKLAVDKLLGYVIIRF</sequence>
<organismHost>
    <name type="scientific">Microtus agrestis</name>
    <name type="common">Short-tailed field vole</name>
    <dbReference type="NCBI Taxonomy" id="29092"/>
</organismHost>
<keyword evidence="1" id="KW-1113">Inhibition of host RLR pathway by virus</keyword>
<dbReference type="InterPro" id="IPR036390">
    <property type="entry name" value="WH_DNA-bd_sf"/>
</dbReference>
<dbReference type="SMART" id="SM00358">
    <property type="entry name" value="DSRM"/>
    <property type="match status" value="1"/>
</dbReference>
<reference evidence="20 22" key="1">
    <citation type="journal article" date="2006" name="Science">
        <title>Genome sequence diversity and clues to the evolution of variola (smallpox) virus.</title>
        <authorList>
            <person name="Esposito J.J."/>
            <person name="Sammons S.A."/>
            <person name="Frace A.M."/>
            <person name="Osborne J.D."/>
            <person name="Olsen-Rasmussen M."/>
            <person name="Zhang M."/>
            <person name="Govil D."/>
            <person name="Damon I.K."/>
            <person name="Kline R."/>
            <person name="Laker M."/>
            <person name="Li Y."/>
            <person name="Smith G.L."/>
            <person name="Meyer H."/>
            <person name="LeDuc J.W."/>
            <person name="Wohlhueter R.M."/>
        </authorList>
    </citation>
    <scope>NUCLEOTIDE SEQUENCE [LARGE SCALE GENOMIC DNA]</scope>
    <source>
        <strain evidence="20">Germany 91-3</strain>
    </source>
</reference>
<comment type="function">
    <text evidence="13">RNA-binding protein that plays a role in the inhibition of multiple cellular antiviral responses activated by double-stranded RNA (dsRNA), such as inhibition of PKR activation, necroptosis, and IFN-mediated antiviral activities. Recognizes and binds Z-RNA structures via its Z-binding domain and dsRNA via its DRBM domain: RNA-binding activity is required to escape host ZBP1-dependent necroptosis. Mechanistically, the Z-binding domain binds Z-RNAs that are produced during vaccinia virus infection, thereby competing with Z-RNA detection by host ZBP1, suppressing ZBP1-dependent necroptosis. Acts as a key inhibitor of the interferon response by blocking the phosphorylation and subsequent activation of IRF3 and IRF7 kinases that are required for interferon-alpha gene expression. Inhibits NF-kappa-B activation and the ubiquitin-like protein ISG15, which is an early antiviral protein. The binding with host ISG15 subsequently blocks host ISGylation.</text>
</comment>